<dbReference type="AlphaFoldDB" id="D6TX84"/>
<dbReference type="Gene3D" id="3.40.720.10">
    <property type="entry name" value="Alkaline Phosphatase, subunit A"/>
    <property type="match status" value="1"/>
</dbReference>
<dbReference type="EMBL" id="ADVG01000003">
    <property type="protein sequence ID" value="EFH84817.1"/>
    <property type="molecule type" value="Genomic_DNA"/>
</dbReference>
<proteinExistence type="inferred from homology"/>
<dbReference type="STRING" id="485913.Krac_5925"/>
<gene>
    <name evidence="4" type="ORF">Krac_5925</name>
</gene>
<protein>
    <submittedName>
        <fullName evidence="4">Sulfatase</fullName>
    </submittedName>
</protein>
<feature type="domain" description="Sulfatase N-terminal" evidence="3">
    <location>
        <begin position="2"/>
        <end position="330"/>
    </location>
</feature>
<dbReference type="CDD" id="cd16148">
    <property type="entry name" value="sulfatase_like"/>
    <property type="match status" value="1"/>
</dbReference>
<comment type="similarity">
    <text evidence="1">Belongs to the sulfatase family.</text>
</comment>
<evidence type="ECO:0000313" key="5">
    <source>
        <dbReference type="Proteomes" id="UP000004508"/>
    </source>
</evidence>
<reference evidence="4 5" key="1">
    <citation type="journal article" date="2011" name="Stand. Genomic Sci.">
        <title>Non-contiguous finished genome sequence and contextual data of the filamentous soil bacterium Ktedonobacter racemifer type strain (SOSP1-21).</title>
        <authorList>
            <person name="Chang Y.J."/>
            <person name="Land M."/>
            <person name="Hauser L."/>
            <person name="Chertkov O."/>
            <person name="Del Rio T.G."/>
            <person name="Nolan M."/>
            <person name="Copeland A."/>
            <person name="Tice H."/>
            <person name="Cheng J.F."/>
            <person name="Lucas S."/>
            <person name="Han C."/>
            <person name="Goodwin L."/>
            <person name="Pitluck S."/>
            <person name="Ivanova N."/>
            <person name="Ovchinikova G."/>
            <person name="Pati A."/>
            <person name="Chen A."/>
            <person name="Palaniappan K."/>
            <person name="Mavromatis K."/>
            <person name="Liolios K."/>
            <person name="Brettin T."/>
            <person name="Fiebig A."/>
            <person name="Rohde M."/>
            <person name="Abt B."/>
            <person name="Goker M."/>
            <person name="Detter J.C."/>
            <person name="Woyke T."/>
            <person name="Bristow J."/>
            <person name="Eisen J.A."/>
            <person name="Markowitz V."/>
            <person name="Hugenholtz P."/>
            <person name="Kyrpides N.C."/>
            <person name="Klenk H.P."/>
            <person name="Lapidus A."/>
        </authorList>
    </citation>
    <scope>NUCLEOTIDE SEQUENCE [LARGE SCALE GENOMIC DNA]</scope>
    <source>
        <strain evidence="5">DSM 44963</strain>
    </source>
</reference>
<dbReference type="Proteomes" id="UP000004508">
    <property type="component" value="Unassembled WGS sequence"/>
</dbReference>
<dbReference type="InParanoid" id="D6TX84"/>
<dbReference type="SUPFAM" id="SSF53649">
    <property type="entry name" value="Alkaline phosphatase-like"/>
    <property type="match status" value="1"/>
</dbReference>
<dbReference type="GO" id="GO:0004065">
    <property type="term" value="F:arylsulfatase activity"/>
    <property type="evidence" value="ECO:0007669"/>
    <property type="project" value="TreeGrafter"/>
</dbReference>
<evidence type="ECO:0000256" key="2">
    <source>
        <dbReference type="ARBA" id="ARBA00022801"/>
    </source>
</evidence>
<evidence type="ECO:0000259" key="3">
    <source>
        <dbReference type="Pfam" id="PF00884"/>
    </source>
</evidence>
<dbReference type="PANTHER" id="PTHR42693:SF53">
    <property type="entry name" value="ENDO-4-O-SULFATASE"/>
    <property type="match status" value="1"/>
</dbReference>
<organism evidence="4 5">
    <name type="scientific">Ktedonobacter racemifer DSM 44963</name>
    <dbReference type="NCBI Taxonomy" id="485913"/>
    <lineage>
        <taxon>Bacteria</taxon>
        <taxon>Bacillati</taxon>
        <taxon>Chloroflexota</taxon>
        <taxon>Ktedonobacteria</taxon>
        <taxon>Ktedonobacterales</taxon>
        <taxon>Ktedonobacteraceae</taxon>
        <taxon>Ktedonobacter</taxon>
    </lineage>
</organism>
<keyword evidence="2" id="KW-0378">Hydrolase</keyword>
<evidence type="ECO:0000256" key="1">
    <source>
        <dbReference type="ARBA" id="ARBA00008779"/>
    </source>
</evidence>
<dbReference type="InterPro" id="IPR017850">
    <property type="entry name" value="Alkaline_phosphatase_core_sf"/>
</dbReference>
<dbReference type="PANTHER" id="PTHR42693">
    <property type="entry name" value="ARYLSULFATASE FAMILY MEMBER"/>
    <property type="match status" value="1"/>
</dbReference>
<dbReference type="InterPro" id="IPR000917">
    <property type="entry name" value="Sulfatase_N"/>
</dbReference>
<keyword evidence="5" id="KW-1185">Reference proteome</keyword>
<accession>D6TX84</accession>
<name>D6TX84_KTERA</name>
<dbReference type="InterPro" id="IPR050738">
    <property type="entry name" value="Sulfatase"/>
</dbReference>
<comment type="caution">
    <text evidence="4">The sequence shown here is derived from an EMBL/GenBank/DDBJ whole genome shotgun (WGS) entry which is preliminary data.</text>
</comment>
<evidence type="ECO:0000313" key="4">
    <source>
        <dbReference type="EMBL" id="EFH84817.1"/>
    </source>
</evidence>
<dbReference type="eggNOG" id="COG3119">
    <property type="taxonomic scope" value="Bacteria"/>
</dbReference>
<sequence>MNVICIMMDTFRRDHMSCYGNPWIQTPNLEAFARGGARFDNAYIGSYPCMPARQDLWTGRLNFLRRGWSPLEYDQDDLVTLVKQHEHVSMLITDHYHLWQYGSGNYHFGFDGVEMIRGQEADNWITNADIPIDYPASPEKLNRNWAKYRRNTKHFRAEEDYFAGQVFQKAMDWVEHNQTLEDFFLLIDNFDPHEPFDPPASYADLYNPGYQGESIIWPRYGTADRFSPDELKQIHALYCGEVTYVDHWFGKFYRKLQELNLLEDTMVIVTSDHGFLFGEHNWVGKHARILYHDIARTPLLVQAPGIAPGTVYNELVQMADLTPTILDALEIHVPQSIQGCSLLPLWQAGASAGDDIRSRHEILFGVFGGPMYCTDGEWLLVKKPREGNHPLYWYTRSHYNNWDFGQQNFSEDAKERLKIWDGNRFPVQYENAHPGHAAPAMLRRPEDYRTHIQKPEDELYHIASDPLQQSDKKNTNRAVLAHMKQLMSASMEKLDAPEEQWARLGLARR</sequence>
<dbReference type="Pfam" id="PF00884">
    <property type="entry name" value="Sulfatase"/>
    <property type="match status" value="1"/>
</dbReference>